<dbReference type="Pfam" id="PF18755">
    <property type="entry name" value="RAMA"/>
    <property type="match status" value="1"/>
</dbReference>
<dbReference type="OrthoDB" id="291940at2"/>
<accession>A0A557ZWB7</accession>
<evidence type="ECO:0000259" key="1">
    <source>
        <dbReference type="Pfam" id="PF18755"/>
    </source>
</evidence>
<keyword evidence="3" id="KW-1185">Reference proteome</keyword>
<dbReference type="Proteomes" id="UP000320011">
    <property type="component" value="Unassembled WGS sequence"/>
</dbReference>
<dbReference type="EMBL" id="VJWX01000774">
    <property type="protein sequence ID" value="TVT16321.1"/>
    <property type="molecule type" value="Genomic_DNA"/>
</dbReference>
<sequence length="225" mass="24092">MILVPEFDVPPMRCPADAWAMLVSAVDVITDADHERAGEVALFAGCWMVGKPPANNSHDGDLVVRLTAPADPLASERLADVELLLAHQGRWQRVGLWQGLDDNWPRILAPTAAALMGLKGDATQVAGSPGTTRAVCGVAELLGAGLVTEGEELIWERPLLGLRCTARVRSDGALVLTDGRAYASPSAAITALGSNRQNGWGAFRRMPDGRTLADLRNELRERRGQ</sequence>
<dbReference type="AlphaFoldDB" id="A0A557ZWB7"/>
<feature type="domain" description="RAMA" evidence="1">
    <location>
        <begin position="128"/>
        <end position="223"/>
    </location>
</feature>
<evidence type="ECO:0000313" key="3">
    <source>
        <dbReference type="Proteomes" id="UP000320011"/>
    </source>
</evidence>
<comment type="caution">
    <text evidence="2">The sequence shown here is derived from an EMBL/GenBank/DDBJ whole genome shotgun (WGS) entry which is preliminary data.</text>
</comment>
<gene>
    <name evidence="2" type="ORF">FNH05_36705</name>
</gene>
<dbReference type="InterPro" id="IPR040843">
    <property type="entry name" value="RAMA"/>
</dbReference>
<reference evidence="2 3" key="2">
    <citation type="submission" date="2019-08" db="EMBL/GenBank/DDBJ databases">
        <title>Amycolatopsis acidicola sp. nov., isolated from peat swamp forest soil.</title>
        <authorList>
            <person name="Srisuk N."/>
        </authorList>
    </citation>
    <scope>NUCLEOTIDE SEQUENCE [LARGE SCALE GENOMIC DNA]</scope>
    <source>
        <strain evidence="2 3">TBRC 6029</strain>
    </source>
</reference>
<organism evidence="2 3">
    <name type="scientific">Amycolatopsis rhizosphaerae</name>
    <dbReference type="NCBI Taxonomy" id="2053003"/>
    <lineage>
        <taxon>Bacteria</taxon>
        <taxon>Bacillati</taxon>
        <taxon>Actinomycetota</taxon>
        <taxon>Actinomycetes</taxon>
        <taxon>Pseudonocardiales</taxon>
        <taxon>Pseudonocardiaceae</taxon>
        <taxon>Amycolatopsis</taxon>
    </lineage>
</organism>
<protein>
    <recommendedName>
        <fullName evidence="1">RAMA domain-containing protein</fullName>
    </recommendedName>
</protein>
<name>A0A557ZWB7_9PSEU</name>
<proteinExistence type="predicted"/>
<evidence type="ECO:0000313" key="2">
    <source>
        <dbReference type="EMBL" id="TVT16321.1"/>
    </source>
</evidence>
<reference evidence="2 3" key="1">
    <citation type="submission" date="2019-07" db="EMBL/GenBank/DDBJ databases">
        <authorList>
            <person name="Duangmal K."/>
            <person name="Teo W.F.A."/>
        </authorList>
    </citation>
    <scope>NUCLEOTIDE SEQUENCE [LARGE SCALE GENOMIC DNA]</scope>
    <source>
        <strain evidence="2 3">TBRC 6029</strain>
    </source>
</reference>